<evidence type="ECO:0000313" key="13">
    <source>
        <dbReference type="Proteomes" id="UP000190064"/>
    </source>
</evidence>
<comment type="caution">
    <text evidence="12">The sequence shown here is derived from an EMBL/GenBank/DDBJ whole genome shotgun (WGS) entry which is preliminary data.</text>
</comment>
<evidence type="ECO:0000256" key="1">
    <source>
        <dbReference type="ARBA" id="ARBA00001164"/>
    </source>
</evidence>
<dbReference type="InterPro" id="IPR044643">
    <property type="entry name" value="TrpF_fam"/>
</dbReference>
<dbReference type="NCBIfam" id="NF002298">
    <property type="entry name" value="PRK01222.1-4"/>
    <property type="match status" value="1"/>
</dbReference>
<gene>
    <name evidence="10" type="primary">trpF</name>
    <name evidence="12" type="ORF">BTA35_0201925</name>
</gene>
<dbReference type="SUPFAM" id="SSF51366">
    <property type="entry name" value="Ribulose-phoshate binding barrel"/>
    <property type="match status" value="1"/>
</dbReference>
<dbReference type="Gene3D" id="3.20.20.70">
    <property type="entry name" value="Aldolase class I"/>
    <property type="match status" value="1"/>
</dbReference>
<dbReference type="EMBL" id="MTSD02000001">
    <property type="protein sequence ID" value="OOV88302.1"/>
    <property type="molecule type" value="Genomic_DNA"/>
</dbReference>
<dbReference type="FunFam" id="3.20.20.70:FF:000075">
    <property type="entry name" value="Tryptophan biosynthesis protein TRP1"/>
    <property type="match status" value="1"/>
</dbReference>
<dbReference type="InterPro" id="IPR001240">
    <property type="entry name" value="PRAI_dom"/>
</dbReference>
<evidence type="ECO:0000256" key="9">
    <source>
        <dbReference type="ARBA" id="ARBA00023235"/>
    </source>
</evidence>
<dbReference type="PANTHER" id="PTHR42894">
    <property type="entry name" value="N-(5'-PHOSPHORIBOSYL)ANTHRANILATE ISOMERASE"/>
    <property type="match status" value="1"/>
</dbReference>
<feature type="domain" description="N-(5'phosphoribosyl) anthranilate isomerase (PRAI)" evidence="11">
    <location>
        <begin position="5"/>
        <end position="199"/>
    </location>
</feature>
<dbReference type="PANTHER" id="PTHR42894:SF1">
    <property type="entry name" value="N-(5'-PHOSPHORIBOSYL)ANTHRANILATE ISOMERASE"/>
    <property type="match status" value="1"/>
</dbReference>
<dbReference type="STRING" id="966.BTA35_0201925"/>
<comment type="pathway">
    <text evidence="2 10">Amino-acid biosynthesis; L-tryptophan biosynthesis; L-tryptophan from chorismate: step 3/5.</text>
</comment>
<keyword evidence="7 10" id="KW-0822">Tryptophan biosynthesis</keyword>
<dbReference type="CDD" id="cd00405">
    <property type="entry name" value="PRAI"/>
    <property type="match status" value="1"/>
</dbReference>
<dbReference type="GO" id="GO:0004640">
    <property type="term" value="F:phosphoribosylanthranilate isomerase activity"/>
    <property type="evidence" value="ECO:0007669"/>
    <property type="project" value="UniProtKB-UniRule"/>
</dbReference>
<evidence type="ECO:0000256" key="3">
    <source>
        <dbReference type="ARBA" id="ARBA00007571"/>
    </source>
</evidence>
<evidence type="ECO:0000256" key="8">
    <source>
        <dbReference type="ARBA" id="ARBA00023141"/>
    </source>
</evidence>
<evidence type="ECO:0000256" key="6">
    <source>
        <dbReference type="ARBA" id="ARBA00022605"/>
    </source>
</evidence>
<evidence type="ECO:0000256" key="2">
    <source>
        <dbReference type="ARBA" id="ARBA00004664"/>
    </source>
</evidence>
<evidence type="ECO:0000256" key="10">
    <source>
        <dbReference type="HAMAP-Rule" id="MF_00135"/>
    </source>
</evidence>
<evidence type="ECO:0000259" key="11">
    <source>
        <dbReference type="Pfam" id="PF00697"/>
    </source>
</evidence>
<dbReference type="InterPro" id="IPR013785">
    <property type="entry name" value="Aldolase_TIM"/>
</dbReference>
<keyword evidence="6 10" id="KW-0028">Amino-acid biosynthesis</keyword>
<reference evidence="12" key="1">
    <citation type="submission" date="2017-02" db="EMBL/GenBank/DDBJ databases">
        <title>Draft Genome Sequence of the Salt Water Bacterium Oceanospirillum linum ATCC 11336.</title>
        <authorList>
            <person name="Trachtenberg A.M."/>
            <person name="Carney J.G."/>
            <person name="Linnane J.D."/>
            <person name="Rheaume B.A."/>
            <person name="Pitts N.L."/>
            <person name="Mykles D.L."/>
            <person name="Maclea K.S."/>
        </authorList>
    </citation>
    <scope>NUCLEOTIDE SEQUENCE [LARGE SCALE GENOMIC DNA]</scope>
    <source>
        <strain evidence="12">ATCC 11336</strain>
    </source>
</reference>
<accession>A0A1T1HER5</accession>
<comment type="similarity">
    <text evidence="3 10">Belongs to the TrpF family.</text>
</comment>
<dbReference type="AlphaFoldDB" id="A0A1T1HER5"/>
<evidence type="ECO:0000313" key="12">
    <source>
        <dbReference type="EMBL" id="OOV88302.1"/>
    </source>
</evidence>
<keyword evidence="9 10" id="KW-0413">Isomerase</keyword>
<keyword evidence="8 10" id="KW-0057">Aromatic amino acid biosynthesis</keyword>
<dbReference type="HAMAP" id="MF_00135">
    <property type="entry name" value="PRAI"/>
    <property type="match status" value="1"/>
</dbReference>
<sequence>MRTRVKICGITRIEDALEAIAAGADALGFVFYKPSPRYISPEKAGEIISQLPPFVTTVALFVNEPSDDIYRILEVSHCDLIQFHGDESAEFCESFNRPWIKALRVKDASSLSLQMLEFKQARALLLDSYRPGVPGGTGETFNWELIPEDPPRPLILAGGLTPENISSAVQQLQPYGVDVSGGVEAQKGIKDPVKIHAFIRGANP</sequence>
<protein>
    <recommendedName>
        <fullName evidence="5 10">N-(5'-phosphoribosyl)anthranilate isomerase</fullName>
        <shortName evidence="10">PRAI</shortName>
        <ecNumber evidence="4 10">5.3.1.24</ecNumber>
    </recommendedName>
</protein>
<proteinExistence type="inferred from homology"/>
<dbReference type="Proteomes" id="UP000190064">
    <property type="component" value="Unassembled WGS sequence"/>
</dbReference>
<name>A0A1T1HER5_OCELI</name>
<keyword evidence="13" id="KW-1185">Reference proteome</keyword>
<organism evidence="12 13">
    <name type="scientific">Oceanospirillum linum</name>
    <dbReference type="NCBI Taxonomy" id="966"/>
    <lineage>
        <taxon>Bacteria</taxon>
        <taxon>Pseudomonadati</taxon>
        <taxon>Pseudomonadota</taxon>
        <taxon>Gammaproteobacteria</taxon>
        <taxon>Oceanospirillales</taxon>
        <taxon>Oceanospirillaceae</taxon>
        <taxon>Oceanospirillum</taxon>
    </lineage>
</organism>
<comment type="catalytic activity">
    <reaction evidence="1 10">
        <text>N-(5-phospho-beta-D-ribosyl)anthranilate = 1-(2-carboxyphenylamino)-1-deoxy-D-ribulose 5-phosphate</text>
        <dbReference type="Rhea" id="RHEA:21540"/>
        <dbReference type="ChEBI" id="CHEBI:18277"/>
        <dbReference type="ChEBI" id="CHEBI:58613"/>
        <dbReference type="EC" id="5.3.1.24"/>
    </reaction>
</comment>
<evidence type="ECO:0000256" key="7">
    <source>
        <dbReference type="ARBA" id="ARBA00022822"/>
    </source>
</evidence>
<dbReference type="InterPro" id="IPR011060">
    <property type="entry name" value="RibuloseP-bd_barrel"/>
</dbReference>
<evidence type="ECO:0000256" key="4">
    <source>
        <dbReference type="ARBA" id="ARBA00012572"/>
    </source>
</evidence>
<evidence type="ECO:0000256" key="5">
    <source>
        <dbReference type="ARBA" id="ARBA00022272"/>
    </source>
</evidence>
<dbReference type="RefSeq" id="WP_077242731.1">
    <property type="nucleotide sequence ID" value="NZ_FXTS01000001.1"/>
</dbReference>
<dbReference type="UniPathway" id="UPA00035">
    <property type="reaction ID" value="UER00042"/>
</dbReference>
<dbReference type="GO" id="GO:0000162">
    <property type="term" value="P:L-tryptophan biosynthetic process"/>
    <property type="evidence" value="ECO:0007669"/>
    <property type="project" value="UniProtKB-UniRule"/>
</dbReference>
<dbReference type="EC" id="5.3.1.24" evidence="4 10"/>
<dbReference type="Pfam" id="PF00697">
    <property type="entry name" value="PRAI"/>
    <property type="match status" value="1"/>
</dbReference>